<sequence>MPGLPDHLGPRLCARSQPRSRSRPRTLRGLLASRGAVPTHHDWAQLLPGPRALPGSSATKAGLTGGRPPPGAVRLLASSGRVPRQGRGFCLAFGPSAPGSADRPFPLPGTLPDRRGGPPTLGPLR</sequence>
<dbReference type="Proteomes" id="UP001066276">
    <property type="component" value="Chromosome 11"/>
</dbReference>
<gene>
    <name evidence="2" type="ORF">NDU88_004172</name>
</gene>
<organism evidence="2 3">
    <name type="scientific">Pleurodeles waltl</name>
    <name type="common">Iberian ribbed newt</name>
    <dbReference type="NCBI Taxonomy" id="8319"/>
    <lineage>
        <taxon>Eukaryota</taxon>
        <taxon>Metazoa</taxon>
        <taxon>Chordata</taxon>
        <taxon>Craniata</taxon>
        <taxon>Vertebrata</taxon>
        <taxon>Euteleostomi</taxon>
        <taxon>Amphibia</taxon>
        <taxon>Batrachia</taxon>
        <taxon>Caudata</taxon>
        <taxon>Salamandroidea</taxon>
        <taxon>Salamandridae</taxon>
        <taxon>Pleurodelinae</taxon>
        <taxon>Pleurodeles</taxon>
    </lineage>
</organism>
<feature type="region of interest" description="Disordered" evidence="1">
    <location>
        <begin position="48"/>
        <end position="73"/>
    </location>
</feature>
<evidence type="ECO:0000256" key="1">
    <source>
        <dbReference type="SAM" id="MobiDB-lite"/>
    </source>
</evidence>
<protein>
    <submittedName>
        <fullName evidence="2">Uncharacterized protein</fullName>
    </submittedName>
</protein>
<feature type="region of interest" description="Disordered" evidence="1">
    <location>
        <begin position="89"/>
        <end position="125"/>
    </location>
</feature>
<name>A0AAV7LJ55_PLEWA</name>
<evidence type="ECO:0000313" key="3">
    <source>
        <dbReference type="Proteomes" id="UP001066276"/>
    </source>
</evidence>
<comment type="caution">
    <text evidence="2">The sequence shown here is derived from an EMBL/GenBank/DDBJ whole genome shotgun (WGS) entry which is preliminary data.</text>
</comment>
<dbReference type="EMBL" id="JANPWB010000015">
    <property type="protein sequence ID" value="KAJ1091044.1"/>
    <property type="molecule type" value="Genomic_DNA"/>
</dbReference>
<evidence type="ECO:0000313" key="2">
    <source>
        <dbReference type="EMBL" id="KAJ1091044.1"/>
    </source>
</evidence>
<reference evidence="2" key="1">
    <citation type="journal article" date="2022" name="bioRxiv">
        <title>Sequencing and chromosome-scale assembly of the giantPleurodeles waltlgenome.</title>
        <authorList>
            <person name="Brown T."/>
            <person name="Elewa A."/>
            <person name="Iarovenko S."/>
            <person name="Subramanian E."/>
            <person name="Araus A.J."/>
            <person name="Petzold A."/>
            <person name="Susuki M."/>
            <person name="Suzuki K.-i.T."/>
            <person name="Hayashi T."/>
            <person name="Toyoda A."/>
            <person name="Oliveira C."/>
            <person name="Osipova E."/>
            <person name="Leigh N.D."/>
            <person name="Simon A."/>
            <person name="Yun M.H."/>
        </authorList>
    </citation>
    <scope>NUCLEOTIDE SEQUENCE</scope>
    <source>
        <strain evidence="2">20211129_DDA</strain>
        <tissue evidence="2">Liver</tissue>
    </source>
</reference>
<keyword evidence="3" id="KW-1185">Reference proteome</keyword>
<dbReference type="AlphaFoldDB" id="A0AAV7LJ55"/>
<proteinExistence type="predicted"/>
<accession>A0AAV7LJ55</accession>
<feature type="region of interest" description="Disordered" evidence="1">
    <location>
        <begin position="1"/>
        <end position="29"/>
    </location>
</feature>